<keyword evidence="2" id="KW-0540">Nuclease</keyword>
<evidence type="ECO:0000259" key="1">
    <source>
        <dbReference type="Pfam" id="PF05685"/>
    </source>
</evidence>
<dbReference type="Pfam" id="PF05685">
    <property type="entry name" value="Uma2"/>
    <property type="match status" value="1"/>
</dbReference>
<organism evidence="2 3">
    <name type="scientific">Kaistia defluvii</name>
    <dbReference type="NCBI Taxonomy" id="410841"/>
    <lineage>
        <taxon>Bacteria</taxon>
        <taxon>Pseudomonadati</taxon>
        <taxon>Pseudomonadota</taxon>
        <taxon>Alphaproteobacteria</taxon>
        <taxon>Hyphomicrobiales</taxon>
        <taxon>Kaistiaceae</taxon>
        <taxon>Kaistia</taxon>
    </lineage>
</organism>
<proteinExistence type="predicted"/>
<dbReference type="InterPro" id="IPR008538">
    <property type="entry name" value="Uma2"/>
</dbReference>
<keyword evidence="2" id="KW-0378">Hydrolase</keyword>
<dbReference type="GO" id="GO:0004519">
    <property type="term" value="F:endonuclease activity"/>
    <property type="evidence" value="ECO:0007669"/>
    <property type="project" value="UniProtKB-KW"/>
</dbReference>
<dbReference type="SUPFAM" id="SSF52980">
    <property type="entry name" value="Restriction endonuclease-like"/>
    <property type="match status" value="1"/>
</dbReference>
<dbReference type="CDD" id="cd06260">
    <property type="entry name" value="DUF820-like"/>
    <property type="match status" value="1"/>
</dbReference>
<evidence type="ECO:0000313" key="2">
    <source>
        <dbReference type="EMBL" id="MET4633989.1"/>
    </source>
</evidence>
<feature type="domain" description="Putative restriction endonuclease" evidence="1">
    <location>
        <begin position="29"/>
        <end position="187"/>
    </location>
</feature>
<dbReference type="Gene3D" id="3.90.1570.10">
    <property type="entry name" value="tt1808, chain A"/>
    <property type="match status" value="1"/>
</dbReference>
<keyword evidence="2" id="KW-0255">Endonuclease</keyword>
<accession>A0ABV2QYC0</accession>
<dbReference type="InterPro" id="IPR012296">
    <property type="entry name" value="Nuclease_put_TT1808"/>
</dbReference>
<dbReference type="PANTHER" id="PTHR35400:SF3">
    <property type="entry name" value="SLL1072 PROTEIN"/>
    <property type="match status" value="1"/>
</dbReference>
<dbReference type="EMBL" id="JBEPSM010000001">
    <property type="protein sequence ID" value="MET4633989.1"/>
    <property type="molecule type" value="Genomic_DNA"/>
</dbReference>
<dbReference type="Proteomes" id="UP001549321">
    <property type="component" value="Unassembled WGS sequence"/>
</dbReference>
<dbReference type="InterPro" id="IPR011335">
    <property type="entry name" value="Restrct_endonuc-II-like"/>
</dbReference>
<protein>
    <submittedName>
        <fullName evidence="2">Uma2 family endonuclease</fullName>
    </submittedName>
</protein>
<reference evidence="2 3" key="1">
    <citation type="submission" date="2024-06" db="EMBL/GenBank/DDBJ databases">
        <title>Sorghum-associated microbial communities from plants grown in Nebraska, USA.</title>
        <authorList>
            <person name="Schachtman D."/>
        </authorList>
    </citation>
    <scope>NUCLEOTIDE SEQUENCE [LARGE SCALE GENOMIC DNA]</scope>
    <source>
        <strain evidence="2 3">3207</strain>
    </source>
</reference>
<gene>
    <name evidence="2" type="ORF">ABIE08_001902</name>
</gene>
<keyword evidence="3" id="KW-1185">Reference proteome</keyword>
<evidence type="ECO:0000313" key="3">
    <source>
        <dbReference type="Proteomes" id="UP001549321"/>
    </source>
</evidence>
<comment type="caution">
    <text evidence="2">The sequence shown here is derived from an EMBL/GenBank/DDBJ whole genome shotgun (WGS) entry which is preliminary data.</text>
</comment>
<name>A0ABV2QYC0_9HYPH</name>
<sequence>MAAMNVRTLIENAGLPRRRFTVKEVERMSEVGLLRDGERVELIGGELIPMSPKGSRHELLKAALLKRWYRATPDHIMLIPKTTFRLALDTYLEPDVVLFERAIGIRRLDGDTALLAVEISDSSLGFDLGPKALVYAHFGIRELWVIDATTGTIHVHREPVDGRYQAIAPWTAEDLVVPAFAPVEFALRLADLDLGDGSG</sequence>
<dbReference type="PANTHER" id="PTHR35400">
    <property type="entry name" value="SLR1083 PROTEIN"/>
    <property type="match status" value="1"/>
</dbReference>